<organism evidence="9 10">
    <name type="scientific">Polyangium fumosum</name>
    <dbReference type="NCBI Taxonomy" id="889272"/>
    <lineage>
        <taxon>Bacteria</taxon>
        <taxon>Pseudomonadati</taxon>
        <taxon>Myxococcota</taxon>
        <taxon>Polyangia</taxon>
        <taxon>Polyangiales</taxon>
        <taxon>Polyangiaceae</taxon>
        <taxon>Polyangium</taxon>
    </lineage>
</organism>
<feature type="compositionally biased region" description="Pro residues" evidence="6">
    <location>
        <begin position="442"/>
        <end position="453"/>
    </location>
</feature>
<dbReference type="GO" id="GO:0005829">
    <property type="term" value="C:cytosol"/>
    <property type="evidence" value="ECO:0007669"/>
    <property type="project" value="TreeGrafter"/>
</dbReference>
<dbReference type="GO" id="GO:0005524">
    <property type="term" value="F:ATP binding"/>
    <property type="evidence" value="ECO:0007669"/>
    <property type="project" value="UniProtKB-KW"/>
</dbReference>
<dbReference type="GO" id="GO:0003676">
    <property type="term" value="F:nucleic acid binding"/>
    <property type="evidence" value="ECO:0007669"/>
    <property type="project" value="InterPro"/>
</dbReference>
<dbReference type="InterPro" id="IPR001650">
    <property type="entry name" value="Helicase_C-like"/>
</dbReference>
<proteinExistence type="inferred from homology"/>
<feature type="compositionally biased region" description="Basic and acidic residues" evidence="6">
    <location>
        <begin position="534"/>
        <end position="543"/>
    </location>
</feature>
<keyword evidence="10" id="KW-1185">Reference proteome</keyword>
<evidence type="ECO:0000256" key="2">
    <source>
        <dbReference type="ARBA" id="ARBA00022801"/>
    </source>
</evidence>
<evidence type="ECO:0000256" key="5">
    <source>
        <dbReference type="ARBA" id="ARBA00038437"/>
    </source>
</evidence>
<dbReference type="EMBL" id="SSMQ01000082">
    <property type="protein sequence ID" value="TKC97138.1"/>
    <property type="molecule type" value="Genomic_DNA"/>
</dbReference>
<accession>A0A4U1IS44</accession>
<comment type="similarity">
    <text evidence="5">Belongs to the DEAD box helicase family.</text>
</comment>
<dbReference type="SMART" id="SM00490">
    <property type="entry name" value="HELICc"/>
    <property type="match status" value="1"/>
</dbReference>
<dbReference type="OrthoDB" id="9805696at2"/>
<evidence type="ECO:0000313" key="10">
    <source>
        <dbReference type="Proteomes" id="UP000309215"/>
    </source>
</evidence>
<dbReference type="InterPro" id="IPR044742">
    <property type="entry name" value="DEAD/DEAH_RhlB"/>
</dbReference>
<dbReference type="InterPro" id="IPR012677">
    <property type="entry name" value="Nucleotide-bd_a/b_plait_sf"/>
</dbReference>
<evidence type="ECO:0000259" key="7">
    <source>
        <dbReference type="PROSITE" id="PS51192"/>
    </source>
</evidence>
<feature type="region of interest" description="Disordered" evidence="6">
    <location>
        <begin position="529"/>
        <end position="587"/>
    </location>
</feature>
<dbReference type="CDD" id="cd18787">
    <property type="entry name" value="SF2_C_DEAD"/>
    <property type="match status" value="1"/>
</dbReference>
<feature type="region of interest" description="Disordered" evidence="6">
    <location>
        <begin position="327"/>
        <end position="351"/>
    </location>
</feature>
<dbReference type="PANTHER" id="PTHR47959">
    <property type="entry name" value="ATP-DEPENDENT RNA HELICASE RHLE-RELATED"/>
    <property type="match status" value="1"/>
</dbReference>
<dbReference type="PANTHER" id="PTHR47959:SF1">
    <property type="entry name" value="ATP-DEPENDENT RNA HELICASE DBPA"/>
    <property type="match status" value="1"/>
</dbReference>
<dbReference type="InterPro" id="IPR011545">
    <property type="entry name" value="DEAD/DEAH_box_helicase_dom"/>
</dbReference>
<evidence type="ECO:0000256" key="1">
    <source>
        <dbReference type="ARBA" id="ARBA00022741"/>
    </source>
</evidence>
<evidence type="ECO:0000259" key="8">
    <source>
        <dbReference type="PROSITE" id="PS51194"/>
    </source>
</evidence>
<dbReference type="InterPro" id="IPR014001">
    <property type="entry name" value="Helicase_ATP-bd"/>
</dbReference>
<dbReference type="PROSITE" id="PS51192">
    <property type="entry name" value="HELICASE_ATP_BIND_1"/>
    <property type="match status" value="1"/>
</dbReference>
<dbReference type="CDD" id="cd00268">
    <property type="entry name" value="DEADc"/>
    <property type="match status" value="1"/>
</dbReference>
<evidence type="ECO:0000256" key="6">
    <source>
        <dbReference type="SAM" id="MobiDB-lite"/>
    </source>
</evidence>
<dbReference type="CDD" id="cd12252">
    <property type="entry name" value="RRM_DbpA"/>
    <property type="match status" value="1"/>
</dbReference>
<feature type="compositionally biased region" description="Basic residues" evidence="6">
    <location>
        <begin position="340"/>
        <end position="349"/>
    </location>
</feature>
<feature type="compositionally biased region" description="Basic and acidic residues" evidence="6">
    <location>
        <begin position="454"/>
        <end position="464"/>
    </location>
</feature>
<dbReference type="RefSeq" id="WP_136935212.1">
    <property type="nucleotide sequence ID" value="NZ_SSMQ01000082.1"/>
</dbReference>
<dbReference type="PROSITE" id="PS51194">
    <property type="entry name" value="HELICASE_CTER"/>
    <property type="match status" value="1"/>
</dbReference>
<dbReference type="GO" id="GO:0016787">
    <property type="term" value="F:hydrolase activity"/>
    <property type="evidence" value="ECO:0007669"/>
    <property type="project" value="UniProtKB-KW"/>
</dbReference>
<dbReference type="Pfam" id="PF00271">
    <property type="entry name" value="Helicase_C"/>
    <property type="match status" value="1"/>
</dbReference>
<dbReference type="AlphaFoldDB" id="A0A4U1IS44"/>
<feature type="domain" description="Helicase C-terminal" evidence="8">
    <location>
        <begin position="243"/>
        <end position="389"/>
    </location>
</feature>
<evidence type="ECO:0000256" key="4">
    <source>
        <dbReference type="ARBA" id="ARBA00022840"/>
    </source>
</evidence>
<dbReference type="Pfam" id="PF00270">
    <property type="entry name" value="DEAD"/>
    <property type="match status" value="1"/>
</dbReference>
<keyword evidence="1" id="KW-0547">Nucleotide-binding</keyword>
<dbReference type="Proteomes" id="UP000309215">
    <property type="component" value="Unassembled WGS sequence"/>
</dbReference>
<name>A0A4U1IS44_9BACT</name>
<protein>
    <submittedName>
        <fullName evidence="9">DEAD/DEAH box helicase</fullName>
    </submittedName>
</protein>
<dbReference type="GO" id="GO:0003724">
    <property type="term" value="F:RNA helicase activity"/>
    <property type="evidence" value="ECO:0007669"/>
    <property type="project" value="TreeGrafter"/>
</dbReference>
<dbReference type="Gene3D" id="3.30.70.330">
    <property type="match status" value="1"/>
</dbReference>
<dbReference type="InterPro" id="IPR027417">
    <property type="entry name" value="P-loop_NTPase"/>
</dbReference>
<feature type="domain" description="Helicase ATP-binding" evidence="7">
    <location>
        <begin position="31"/>
        <end position="216"/>
    </location>
</feature>
<keyword evidence="4" id="KW-0067">ATP-binding</keyword>
<dbReference type="InterPro" id="IPR005580">
    <property type="entry name" value="DbpA/CsdA_RNA-bd_dom"/>
</dbReference>
<dbReference type="SUPFAM" id="SSF52540">
    <property type="entry name" value="P-loop containing nucleoside triphosphate hydrolases"/>
    <property type="match status" value="1"/>
</dbReference>
<sequence>MTEIDALSPALAAAFQSRGYTSLTPIQEAVLDPAHAGRDLRLFSQTGSGKTVAIGLVLAPDLERIVAERASTTPPSAPSAAATPATIVIAPTRELAAQLARELSWLFRPLGASVCAVTGGTSIPQELYNLRQGPLVVVGTPGRLVDHLDRGAIDPSRVCAAVLDEADQMLDMGFREELETILGKMPEARRTHLVAATFSREVSALANRYQKDAVAVEGTSLGEANQDITHVAHLVKPDDRDAAVVNLLLLAPTDRALVFVRTREGASELAERLGQAGFTARALSGELEQRERTRTLAAFRSGAVTTLVATDVAARGLDIPDVNRVIHADPPSDPETFTHRSGRTGRAGRKGTSVMLVPPQARDYVARLFRGAGIRATWSPAPSPDDVLREADARLAAELRAPAAEPADPRLQALAASLLADMDPTALVTTLLARSRHTGPSAPLPVTPLVPHEPLPRRPPEPRAQRSAPNAGAFVPFQVSWGGRHGADPRRLLALVCRRGGIRSDQVGAIHVGDFSSSVEVATPVASDFARSAARPDERDPRVRIRPMPEFQGETAPRSGPSPRPRGRGPLGADEPPRRFRHPSLTR</sequence>
<feature type="region of interest" description="Disordered" evidence="6">
    <location>
        <begin position="437"/>
        <end position="469"/>
    </location>
</feature>
<evidence type="ECO:0000313" key="9">
    <source>
        <dbReference type="EMBL" id="TKC97138.1"/>
    </source>
</evidence>
<dbReference type="InterPro" id="IPR050079">
    <property type="entry name" value="DEAD_box_RNA_helicase"/>
</dbReference>
<reference evidence="9 10" key="1">
    <citation type="submission" date="2019-04" db="EMBL/GenBank/DDBJ databases">
        <authorList>
            <person name="Li Y."/>
            <person name="Wang J."/>
        </authorList>
    </citation>
    <scope>NUCLEOTIDE SEQUENCE [LARGE SCALE GENOMIC DNA]</scope>
    <source>
        <strain evidence="9 10">DSM 14668</strain>
    </source>
</reference>
<gene>
    <name evidence="9" type="ORF">E8A74_44305</name>
</gene>
<evidence type="ECO:0000256" key="3">
    <source>
        <dbReference type="ARBA" id="ARBA00022806"/>
    </source>
</evidence>
<dbReference type="Pfam" id="PF03880">
    <property type="entry name" value="DbpA"/>
    <property type="match status" value="1"/>
</dbReference>
<comment type="caution">
    <text evidence="9">The sequence shown here is derived from an EMBL/GenBank/DDBJ whole genome shotgun (WGS) entry which is preliminary data.</text>
</comment>
<keyword evidence="3 9" id="KW-0347">Helicase</keyword>
<dbReference type="SMART" id="SM00487">
    <property type="entry name" value="DEXDc"/>
    <property type="match status" value="1"/>
</dbReference>
<dbReference type="Gene3D" id="3.40.50.300">
    <property type="entry name" value="P-loop containing nucleotide triphosphate hydrolases"/>
    <property type="match status" value="2"/>
</dbReference>
<keyword evidence="2" id="KW-0378">Hydrolase</keyword>